<sequence length="135" mass="15150">MRSIKFKVAALREILNARGVRRNPSEIFLPLTVFRRLPCLAIDPPFAVIHATMSADDDDADADSFSISSSDWLLFFFSSLYIIVPLLGIALNSYVLLRLRRIAQESVFRFETTSALPLTAMSMADTICLCAELFQ</sequence>
<organism evidence="2 3">
    <name type="scientific">Plectus sambesii</name>
    <dbReference type="NCBI Taxonomy" id="2011161"/>
    <lineage>
        <taxon>Eukaryota</taxon>
        <taxon>Metazoa</taxon>
        <taxon>Ecdysozoa</taxon>
        <taxon>Nematoda</taxon>
        <taxon>Chromadorea</taxon>
        <taxon>Plectida</taxon>
        <taxon>Plectina</taxon>
        <taxon>Plectoidea</taxon>
        <taxon>Plectidae</taxon>
        <taxon>Plectus</taxon>
    </lineage>
</organism>
<protein>
    <submittedName>
        <fullName evidence="3">G_PROTEIN_RECEP_F1_2 domain-containing protein</fullName>
    </submittedName>
</protein>
<feature type="transmembrane region" description="Helical" evidence="1">
    <location>
        <begin position="72"/>
        <end position="97"/>
    </location>
</feature>
<proteinExistence type="predicted"/>
<name>A0A914UTA7_9BILA</name>
<reference evidence="3" key="1">
    <citation type="submission" date="2022-11" db="UniProtKB">
        <authorList>
            <consortium name="WormBaseParasite"/>
        </authorList>
    </citation>
    <scope>IDENTIFICATION</scope>
</reference>
<dbReference type="AlphaFoldDB" id="A0A914UTA7"/>
<keyword evidence="1" id="KW-0812">Transmembrane</keyword>
<keyword evidence="2" id="KW-1185">Reference proteome</keyword>
<evidence type="ECO:0000256" key="1">
    <source>
        <dbReference type="SAM" id="Phobius"/>
    </source>
</evidence>
<evidence type="ECO:0000313" key="3">
    <source>
        <dbReference type="WBParaSite" id="PSAMB.scaffold12356size2806.g34811.t1"/>
    </source>
</evidence>
<dbReference type="WBParaSite" id="PSAMB.scaffold12356size2806.g34811.t1">
    <property type="protein sequence ID" value="PSAMB.scaffold12356size2806.g34811.t1"/>
    <property type="gene ID" value="PSAMB.scaffold12356size2806.g34811"/>
</dbReference>
<evidence type="ECO:0000313" key="2">
    <source>
        <dbReference type="Proteomes" id="UP000887566"/>
    </source>
</evidence>
<keyword evidence="1" id="KW-0472">Membrane</keyword>
<accession>A0A914UTA7</accession>
<dbReference type="Proteomes" id="UP000887566">
    <property type="component" value="Unplaced"/>
</dbReference>
<keyword evidence="1" id="KW-1133">Transmembrane helix</keyword>